<evidence type="ECO:0000256" key="1">
    <source>
        <dbReference type="SAM" id="MobiDB-lite"/>
    </source>
</evidence>
<feature type="region of interest" description="Disordered" evidence="1">
    <location>
        <begin position="151"/>
        <end position="413"/>
    </location>
</feature>
<feature type="transmembrane region" description="Helical" evidence="2">
    <location>
        <begin position="6"/>
        <end position="28"/>
    </location>
</feature>
<name>A0A7C1K1N5_9CHLR</name>
<feature type="compositionally biased region" description="Basic and acidic residues" evidence="1">
    <location>
        <begin position="460"/>
        <end position="471"/>
    </location>
</feature>
<gene>
    <name evidence="3" type="ORF">ENQ20_19315</name>
</gene>
<dbReference type="AlphaFoldDB" id="A0A7C1K1N5"/>
<organism evidence="3">
    <name type="scientific">Caldilinea aerophila</name>
    <dbReference type="NCBI Taxonomy" id="133453"/>
    <lineage>
        <taxon>Bacteria</taxon>
        <taxon>Bacillati</taxon>
        <taxon>Chloroflexota</taxon>
        <taxon>Caldilineae</taxon>
        <taxon>Caldilineales</taxon>
        <taxon>Caldilineaceae</taxon>
        <taxon>Caldilinea</taxon>
    </lineage>
</organism>
<feature type="compositionally biased region" description="Polar residues" evidence="1">
    <location>
        <begin position="266"/>
        <end position="279"/>
    </location>
</feature>
<feature type="compositionally biased region" description="Polar residues" evidence="1">
    <location>
        <begin position="219"/>
        <end position="233"/>
    </location>
</feature>
<sequence length="630" mass="69230">MTESFWWHLLAGFIIGFGVSTLWEWLYFRRKRAVIRDRYVAELEATVRTYAAAAAQMEAGTASDWSEPRFEKPTVFLETEESFLEKHPFGEKAPVASSAAAGASPSRAAFTRSDEAAIPSASIKSDWQENAPADFAGKSPYSQPATTPFRSVAVQQPAPSSDWPHALDATQNEKDWRPSSEPSISPEPSQHPVEAEPSRRYEPPATSHPSADANLAERTPSQSVESEVSTFPHRQQHSDLTEAGQSKPSTPAPFSAFQERLHSVNARPSEQAQSAAFSQRQERSSLADAGQPASDKPTPPSSLQERPSLAEAAQPRHVEPSASSPAQEQPGLAEAEPSPSLPLQQVFSPAEDARLKHDKVAGLPPLQEYSRVQEDSKVPEIPQTDRYRPEAPQPSFAAIQLERGGAASEQLQSLQETPRLEQEHMAALQPEMESLPVKDEQTQLSPPATSRAETSGEMTSEEHTATQRERIPTATVSAVQEERERPLTSQAPTCQHDERIRSDASQGKVYTAVLTSRTEWLLLRIVQAMVQFVRQVRSAVAGEDAPRPASHAAKDAVLCEDDLTRICGLMPIHAERLRLMGITRYAQVAALTVDELRRITFTPDATKPVDYEQWRREAAALAASQEKGGK</sequence>
<feature type="compositionally biased region" description="Basic and acidic residues" evidence="1">
    <location>
        <begin position="193"/>
        <end position="202"/>
    </location>
</feature>
<evidence type="ECO:0000313" key="3">
    <source>
        <dbReference type="EMBL" id="HDX33609.1"/>
    </source>
</evidence>
<proteinExistence type="predicted"/>
<feature type="compositionally biased region" description="Basic and acidic residues" evidence="1">
    <location>
        <begin position="371"/>
        <end position="389"/>
    </location>
</feature>
<comment type="caution">
    <text evidence="3">The sequence shown here is derived from an EMBL/GenBank/DDBJ whole genome shotgun (WGS) entry which is preliminary data.</text>
</comment>
<reference evidence="3" key="1">
    <citation type="journal article" date="2020" name="mSystems">
        <title>Genome- and Community-Level Interaction Insights into Carbon Utilization and Element Cycling Functions of Hydrothermarchaeota in Hydrothermal Sediment.</title>
        <authorList>
            <person name="Zhou Z."/>
            <person name="Liu Y."/>
            <person name="Xu W."/>
            <person name="Pan J."/>
            <person name="Luo Z.H."/>
            <person name="Li M."/>
        </authorList>
    </citation>
    <scope>NUCLEOTIDE SEQUENCE [LARGE SCALE GENOMIC DNA]</scope>
    <source>
        <strain evidence="3">SpSt-289</strain>
    </source>
</reference>
<evidence type="ECO:0000256" key="2">
    <source>
        <dbReference type="SAM" id="Phobius"/>
    </source>
</evidence>
<feature type="compositionally biased region" description="Basic and acidic residues" evidence="1">
    <location>
        <begin position="351"/>
        <end position="360"/>
    </location>
</feature>
<protein>
    <recommendedName>
        <fullName evidence="4">DUF4332 domain-containing protein</fullName>
    </recommendedName>
</protein>
<keyword evidence="2" id="KW-0812">Transmembrane</keyword>
<feature type="compositionally biased region" description="Low complexity" evidence="1">
    <location>
        <begin position="179"/>
        <end position="188"/>
    </location>
</feature>
<keyword evidence="2" id="KW-0472">Membrane</keyword>
<evidence type="ECO:0008006" key="4">
    <source>
        <dbReference type="Google" id="ProtNLM"/>
    </source>
</evidence>
<keyword evidence="2" id="KW-1133">Transmembrane helix</keyword>
<accession>A0A7C1K1N5</accession>
<dbReference type="EMBL" id="DSMG01000196">
    <property type="protein sequence ID" value="HDX33609.1"/>
    <property type="molecule type" value="Genomic_DNA"/>
</dbReference>
<feature type="region of interest" description="Disordered" evidence="1">
    <location>
        <begin position="433"/>
        <end position="496"/>
    </location>
</feature>
<feature type="compositionally biased region" description="Polar residues" evidence="1">
    <location>
        <begin position="442"/>
        <end position="458"/>
    </location>
</feature>